<keyword evidence="2" id="KW-1185">Reference proteome</keyword>
<protein>
    <submittedName>
        <fullName evidence="1">Uncharacterized protein</fullName>
    </submittedName>
</protein>
<dbReference type="InParanoid" id="A0A409YPS0"/>
<accession>A0A409YPS0</accession>
<dbReference type="SUPFAM" id="SSF54197">
    <property type="entry name" value="HIT-like"/>
    <property type="match status" value="1"/>
</dbReference>
<name>A0A409YPS0_9AGAR</name>
<dbReference type="Proteomes" id="UP000284706">
    <property type="component" value="Unassembled WGS sequence"/>
</dbReference>
<evidence type="ECO:0000313" key="2">
    <source>
        <dbReference type="Proteomes" id="UP000284706"/>
    </source>
</evidence>
<gene>
    <name evidence="1" type="ORF">CVT26_012583</name>
</gene>
<proteinExistence type="predicted"/>
<dbReference type="EMBL" id="NHYE01000538">
    <property type="protein sequence ID" value="PPR04989.1"/>
    <property type="molecule type" value="Genomic_DNA"/>
</dbReference>
<evidence type="ECO:0000313" key="1">
    <source>
        <dbReference type="EMBL" id="PPR04989.1"/>
    </source>
</evidence>
<sequence>MDAFPYSERKKLFLERRNAFKQNSQSQNDILAYERGDNGHDYTVLKGLIPPGLVGKKAPGGGVWGKSDTFFTDYKIHHPDQILSESDESYVIGNLASHDTRQYLAKWDPEGKDRTATAGMSYMHLLVIPKKKIYNAVALNDSHIIDEMIGHFRRFWSTPESADKITQCLESAVQRRTKAAREALASHKPDLLEDFDAAMKEVEASAQVLAAKLREYRASQDDKILFFGFHPAPDASVAHLHMHTLLVSDEFRQFSTRKHDWKTIPAQAVIDVIHEEEQHARSARKDVKVSA</sequence>
<comment type="caution">
    <text evidence="1">The sequence shown here is derived from an EMBL/GenBank/DDBJ whole genome shotgun (WGS) entry which is preliminary data.</text>
</comment>
<organism evidence="1 2">
    <name type="scientific">Gymnopilus dilepis</name>
    <dbReference type="NCBI Taxonomy" id="231916"/>
    <lineage>
        <taxon>Eukaryota</taxon>
        <taxon>Fungi</taxon>
        <taxon>Dikarya</taxon>
        <taxon>Basidiomycota</taxon>
        <taxon>Agaricomycotina</taxon>
        <taxon>Agaricomycetes</taxon>
        <taxon>Agaricomycetidae</taxon>
        <taxon>Agaricales</taxon>
        <taxon>Agaricineae</taxon>
        <taxon>Hymenogastraceae</taxon>
        <taxon>Gymnopilus</taxon>
    </lineage>
</organism>
<dbReference type="AlphaFoldDB" id="A0A409YPS0"/>
<reference evidence="1 2" key="1">
    <citation type="journal article" date="2018" name="Evol. Lett.">
        <title>Horizontal gene cluster transfer increased hallucinogenic mushroom diversity.</title>
        <authorList>
            <person name="Reynolds H.T."/>
            <person name="Vijayakumar V."/>
            <person name="Gluck-Thaler E."/>
            <person name="Korotkin H.B."/>
            <person name="Matheny P.B."/>
            <person name="Slot J.C."/>
        </authorList>
    </citation>
    <scope>NUCLEOTIDE SEQUENCE [LARGE SCALE GENOMIC DNA]</scope>
    <source>
        <strain evidence="1 2">SRW20</strain>
    </source>
</reference>
<dbReference type="Gene3D" id="3.30.428.10">
    <property type="entry name" value="HIT-like"/>
    <property type="match status" value="1"/>
</dbReference>
<dbReference type="OrthoDB" id="1915375at2759"/>
<dbReference type="InterPro" id="IPR036265">
    <property type="entry name" value="HIT-like_sf"/>
</dbReference>